<feature type="compositionally biased region" description="Basic and acidic residues" evidence="1">
    <location>
        <begin position="652"/>
        <end position="664"/>
    </location>
</feature>
<feature type="compositionally biased region" description="Basic and acidic residues" evidence="1">
    <location>
        <begin position="729"/>
        <end position="740"/>
    </location>
</feature>
<feature type="region of interest" description="Disordered" evidence="1">
    <location>
        <begin position="999"/>
        <end position="1028"/>
    </location>
</feature>
<feature type="compositionally biased region" description="Polar residues" evidence="1">
    <location>
        <begin position="809"/>
        <end position="821"/>
    </location>
</feature>
<feature type="region of interest" description="Disordered" evidence="1">
    <location>
        <begin position="110"/>
        <end position="133"/>
    </location>
</feature>
<feature type="compositionally biased region" description="Polar residues" evidence="1">
    <location>
        <begin position="934"/>
        <end position="945"/>
    </location>
</feature>
<evidence type="ECO:0000256" key="1">
    <source>
        <dbReference type="SAM" id="MobiDB-lite"/>
    </source>
</evidence>
<feature type="compositionally biased region" description="Polar residues" evidence="1">
    <location>
        <begin position="1005"/>
        <end position="1016"/>
    </location>
</feature>
<accession>A0A2J7PG26</accession>
<evidence type="ECO:0000313" key="2">
    <source>
        <dbReference type="EMBL" id="PNF15285.1"/>
    </source>
</evidence>
<organism evidence="2 3">
    <name type="scientific">Cryptotermes secundus</name>
    <dbReference type="NCBI Taxonomy" id="105785"/>
    <lineage>
        <taxon>Eukaryota</taxon>
        <taxon>Metazoa</taxon>
        <taxon>Ecdysozoa</taxon>
        <taxon>Arthropoda</taxon>
        <taxon>Hexapoda</taxon>
        <taxon>Insecta</taxon>
        <taxon>Pterygota</taxon>
        <taxon>Neoptera</taxon>
        <taxon>Polyneoptera</taxon>
        <taxon>Dictyoptera</taxon>
        <taxon>Blattodea</taxon>
        <taxon>Blattoidea</taxon>
        <taxon>Termitoidae</taxon>
        <taxon>Kalotermitidae</taxon>
        <taxon>Cryptotermitinae</taxon>
        <taxon>Cryptotermes</taxon>
    </lineage>
</organism>
<feature type="compositionally biased region" description="Polar residues" evidence="1">
    <location>
        <begin position="854"/>
        <end position="865"/>
    </location>
</feature>
<feature type="region of interest" description="Disordered" evidence="1">
    <location>
        <begin position="1"/>
        <end position="91"/>
    </location>
</feature>
<sequence>MGGLSSLLASPPTTPTTPTAPTSPTVPKPPKKRYLQEAMGLLEASTAVSPQQCKAPSEKEETRNGSGEGCTSSALDFRSSSSESPPMGLSSVNFMSPFTKLRSHAADQLNSLQERKTNRRRASVDSATSKSKDWRVGNMKEGCSKAKGIQSNLCFVSNLPSSVAVPKLKDAHGCSQRPAKLRARHHRSMSHDKSDSTCDSEVIAASSTVIRRCFSKNKEGDRLSDIKSHNDLERTIKASQQQIIDRVVDRLCGFTDHVRSPSPLSNKSAACINTFTVEKSPPLDTTNTHQPSSKQQRNVTSPPLHLVKNSVICSNNTVTQSTGNCKSPLVRSPKTSDACCTSSLSSGACISAAEGLACDFHSDASHEFDLKSINNNVYVYKDIASEMCKESRAGNCRPEGYYHSIGDYGTNNHASEVRSYGDTCIVPKAAETWDWKRDVWNESSVTASNCLLNSSRAVTSDICDKVTKTVNVIVNHTEPKPTFTDSDRTCPETPSVFNFSRTSKTEENNHNSVFQNENVSEVTCYSRHNHHDNRGVGFGPNMEVGLESMEENRLVFPALYGDDSKVRTILVHNPPGQSVLAKSEKYLDGQEGNNLDLTLRLSENRFFDHTIAKTLVNSNSLPEGKQQCTSSTFSNNISESCAAKCDSLPSNDRSESVVKDHNSRIDMPPKSGTENTLNGVPTVSSVANVKKFDPADYELKNSNIDIIRPKKLIHSSQKTASKLSIPHSLDHAVNGKDSKDTSGVNDITTPNGSEDRRITSQDPSYENDCVAARPGTLEYVADMAETGSEFTSVSTKDWTRLSEDEALSTADTPQLLPSPSEMQRRKSVRTCKGQRYREFMSEGRLALGKRTRRNFVNSNENSTDLPVTPVPKRERLDSESSSASEKTESSDALPELDLQVPRMVEPSPSGLRNKMPAVKRETKHGCRKTGKRFSGSTEDGPSQHSLSDKKSRKRLYASEESFSDSSPKKRFRAADFNLDEKIEALPSLSLEEFQLKKKARKKRNLSSGSPKKTVISSGPLATAATTRRRAVSLDMHSAALPAVLSPEDNHSMEQRVPSVVRAISPPVIVTSNAATTITITTAHLVGSQKRKARKQCITRLDPENVRTSRDTAVVEPDVLNNIGLTTLAEVAAAKKKLTK</sequence>
<comment type="caution">
    <text evidence="2">The sequence shown here is derived from an EMBL/GenBank/DDBJ whole genome shotgun (WGS) entry which is preliminary data.</text>
</comment>
<feature type="region of interest" description="Disordered" evidence="1">
    <location>
        <begin position="804"/>
        <end position="831"/>
    </location>
</feature>
<feature type="region of interest" description="Disordered" evidence="1">
    <location>
        <begin position="850"/>
        <end position="968"/>
    </location>
</feature>
<name>A0A2J7PG26_9NEOP</name>
<feature type="region of interest" description="Disordered" evidence="1">
    <location>
        <begin position="281"/>
        <end position="301"/>
    </location>
</feature>
<keyword evidence="3" id="KW-1185">Reference proteome</keyword>
<reference evidence="2 3" key="1">
    <citation type="submission" date="2017-12" db="EMBL/GenBank/DDBJ databases">
        <title>Hemimetabolous genomes reveal molecular basis of termite eusociality.</title>
        <authorList>
            <person name="Harrison M.C."/>
            <person name="Jongepier E."/>
            <person name="Robertson H.M."/>
            <person name="Arning N."/>
            <person name="Bitard-Feildel T."/>
            <person name="Chao H."/>
            <person name="Childers C.P."/>
            <person name="Dinh H."/>
            <person name="Doddapaneni H."/>
            <person name="Dugan S."/>
            <person name="Gowin J."/>
            <person name="Greiner C."/>
            <person name="Han Y."/>
            <person name="Hu H."/>
            <person name="Hughes D.S.T."/>
            <person name="Huylmans A.-K."/>
            <person name="Kemena C."/>
            <person name="Kremer L.P.M."/>
            <person name="Lee S.L."/>
            <person name="Lopez-Ezquerra A."/>
            <person name="Mallet L."/>
            <person name="Monroy-Kuhn J.M."/>
            <person name="Moser A."/>
            <person name="Murali S.C."/>
            <person name="Muzny D.M."/>
            <person name="Otani S."/>
            <person name="Piulachs M.-D."/>
            <person name="Poelchau M."/>
            <person name="Qu J."/>
            <person name="Schaub F."/>
            <person name="Wada-Katsumata A."/>
            <person name="Worley K.C."/>
            <person name="Xie Q."/>
            <person name="Ylla G."/>
            <person name="Poulsen M."/>
            <person name="Gibbs R.A."/>
            <person name="Schal C."/>
            <person name="Richards S."/>
            <person name="Belles X."/>
            <person name="Korb J."/>
            <person name="Bornberg-Bauer E."/>
        </authorList>
    </citation>
    <scope>NUCLEOTIDE SEQUENCE [LARGE SCALE GENOMIC DNA]</scope>
    <source>
        <tissue evidence="2">Whole body</tissue>
    </source>
</reference>
<feature type="compositionally biased region" description="Polar residues" evidence="1">
    <location>
        <begin position="741"/>
        <end position="752"/>
    </location>
</feature>
<evidence type="ECO:0000313" key="3">
    <source>
        <dbReference type="Proteomes" id="UP000235965"/>
    </source>
</evidence>
<feature type="compositionally biased region" description="Low complexity" evidence="1">
    <location>
        <begin position="79"/>
        <end position="91"/>
    </location>
</feature>
<proteinExistence type="predicted"/>
<feature type="region of interest" description="Disordered" evidence="1">
    <location>
        <begin position="729"/>
        <end position="766"/>
    </location>
</feature>
<dbReference type="AlphaFoldDB" id="A0A2J7PG26"/>
<dbReference type="Proteomes" id="UP000235965">
    <property type="component" value="Unassembled WGS sequence"/>
</dbReference>
<dbReference type="EMBL" id="NEVH01025635">
    <property type="protein sequence ID" value="PNF15285.1"/>
    <property type="molecule type" value="Genomic_DNA"/>
</dbReference>
<gene>
    <name evidence="2" type="ORF">B7P43_G00974</name>
</gene>
<dbReference type="OrthoDB" id="2377365at2759"/>
<feature type="region of interest" description="Disordered" evidence="1">
    <location>
        <begin position="645"/>
        <end position="679"/>
    </location>
</feature>
<feature type="compositionally biased region" description="Low complexity" evidence="1">
    <location>
        <begin position="16"/>
        <end position="25"/>
    </location>
</feature>
<dbReference type="InParanoid" id="A0A2J7PG26"/>
<dbReference type="STRING" id="105785.A0A2J7PG26"/>
<protein>
    <submittedName>
        <fullName evidence="2">Uncharacterized protein</fullName>
    </submittedName>
</protein>